<feature type="signal peptide" evidence="1">
    <location>
        <begin position="1"/>
        <end position="20"/>
    </location>
</feature>
<evidence type="ECO:0000313" key="3">
    <source>
        <dbReference type="Proteomes" id="UP000283077"/>
    </source>
</evidence>
<keyword evidence="3" id="KW-1185">Reference proteome</keyword>
<keyword evidence="1" id="KW-0732">Signal</keyword>
<dbReference type="AlphaFoldDB" id="A0A437QM67"/>
<evidence type="ECO:0000313" key="2">
    <source>
        <dbReference type="EMBL" id="RVU35621.1"/>
    </source>
</evidence>
<dbReference type="EMBL" id="SACS01000014">
    <property type="protein sequence ID" value="RVU35621.1"/>
    <property type="molecule type" value="Genomic_DNA"/>
</dbReference>
<organism evidence="2 3">
    <name type="scientific">Rheinheimera riviphila</name>
    <dbReference type="NCBI Taxonomy" id="1834037"/>
    <lineage>
        <taxon>Bacteria</taxon>
        <taxon>Pseudomonadati</taxon>
        <taxon>Pseudomonadota</taxon>
        <taxon>Gammaproteobacteria</taxon>
        <taxon>Chromatiales</taxon>
        <taxon>Chromatiaceae</taxon>
        <taxon>Rheinheimera</taxon>
    </lineage>
</organism>
<dbReference type="Proteomes" id="UP000283077">
    <property type="component" value="Unassembled WGS sequence"/>
</dbReference>
<feature type="chain" id="PRO_5019256171" evidence="1">
    <location>
        <begin position="21"/>
        <end position="154"/>
    </location>
</feature>
<gene>
    <name evidence="2" type="ORF">EOE67_13590</name>
</gene>
<reference evidence="2 3" key="1">
    <citation type="submission" date="2019-01" db="EMBL/GenBank/DDBJ databases">
        <authorList>
            <person name="Chen W.-M."/>
        </authorList>
    </citation>
    <scope>NUCLEOTIDE SEQUENCE [LARGE SCALE GENOMIC DNA]</scope>
    <source>
        <strain evidence="2 3">KYPC3</strain>
    </source>
</reference>
<comment type="caution">
    <text evidence="2">The sequence shown here is derived from an EMBL/GenBank/DDBJ whole genome shotgun (WGS) entry which is preliminary data.</text>
</comment>
<proteinExistence type="predicted"/>
<protein>
    <submittedName>
        <fullName evidence="2">Uncharacterized protein</fullName>
    </submittedName>
</protein>
<name>A0A437QM67_9GAMM</name>
<sequence>MIKRILACALSSALVVPCYAEDFPDMARPQIVSALNSGQKVIVMFHTDKSLAATTAIISSAMKVGDPDAILHKHWVTDITFKGYDEQRKCGMVVGTWWSEDSSSMATEWEDKVYPRVKNSVNTITFQYVKDGGTVIKENTLGSNGDDIMELCLN</sequence>
<dbReference type="RefSeq" id="WP_127699817.1">
    <property type="nucleotide sequence ID" value="NZ_SACS01000014.1"/>
</dbReference>
<accession>A0A437QM67</accession>
<evidence type="ECO:0000256" key="1">
    <source>
        <dbReference type="SAM" id="SignalP"/>
    </source>
</evidence>